<dbReference type="InterPro" id="IPR018445">
    <property type="entry name" value="Put_Phosphate_transp_reg"/>
</dbReference>
<dbReference type="AlphaFoldDB" id="A0A1I5WSV7"/>
<dbReference type="PANTHER" id="PTHR37298:SF1">
    <property type="entry name" value="UPF0111 PROTEIN YKAA"/>
    <property type="match status" value="1"/>
</dbReference>
<dbReference type="Proteomes" id="UP000198577">
    <property type="component" value="Unassembled WGS sequence"/>
</dbReference>
<evidence type="ECO:0000313" key="2">
    <source>
        <dbReference type="EMBL" id="SFQ22567.1"/>
    </source>
</evidence>
<reference evidence="2 3" key="1">
    <citation type="submission" date="2016-10" db="EMBL/GenBank/DDBJ databases">
        <authorList>
            <person name="de Groot N.N."/>
        </authorList>
    </citation>
    <scope>NUCLEOTIDE SEQUENCE [LARGE SCALE GENOMIC DNA]</scope>
    <source>
        <strain evidence="2 3">DSM 20678</strain>
    </source>
</reference>
<accession>A0A1I5WSV7</accession>
<evidence type="ECO:0008006" key="4">
    <source>
        <dbReference type="Google" id="ProtNLM"/>
    </source>
</evidence>
<organism evidence="2 3">
    <name type="scientific">Caldicoprobacter faecalis</name>
    <dbReference type="NCBI Taxonomy" id="937334"/>
    <lineage>
        <taxon>Bacteria</taxon>
        <taxon>Bacillati</taxon>
        <taxon>Bacillota</taxon>
        <taxon>Clostridia</taxon>
        <taxon>Caldicoprobacterales</taxon>
        <taxon>Caldicoprobacteraceae</taxon>
        <taxon>Caldicoprobacter</taxon>
    </lineage>
</organism>
<name>A0A1I5WSV7_9FIRM</name>
<gene>
    <name evidence="2" type="ORF">SAMN05444406_1196</name>
</gene>
<keyword evidence="3" id="KW-1185">Reference proteome</keyword>
<evidence type="ECO:0000313" key="3">
    <source>
        <dbReference type="Proteomes" id="UP000198577"/>
    </source>
</evidence>
<dbReference type="InterPro" id="IPR052912">
    <property type="entry name" value="UPF0111_domain"/>
</dbReference>
<evidence type="ECO:0000256" key="1">
    <source>
        <dbReference type="ARBA" id="ARBA00008591"/>
    </source>
</evidence>
<dbReference type="Gene3D" id="1.20.58.220">
    <property type="entry name" value="Phosphate transport system protein phou homolog 2, domain 2"/>
    <property type="match status" value="1"/>
</dbReference>
<dbReference type="PANTHER" id="PTHR37298">
    <property type="entry name" value="UPF0111 PROTEIN YKAA"/>
    <property type="match status" value="1"/>
</dbReference>
<dbReference type="STRING" id="937334.SAMN05444406_1196"/>
<protein>
    <recommendedName>
        <fullName evidence="4">TIGR00153 family protein</fullName>
    </recommendedName>
</protein>
<dbReference type="EMBL" id="FOXR01000019">
    <property type="protein sequence ID" value="SFQ22567.1"/>
    <property type="molecule type" value="Genomic_DNA"/>
</dbReference>
<dbReference type="Pfam" id="PF01865">
    <property type="entry name" value="PhoU_div"/>
    <property type="match status" value="1"/>
</dbReference>
<comment type="similarity">
    <text evidence="1">Belongs to the UPF0111 family.</text>
</comment>
<dbReference type="InterPro" id="IPR038078">
    <property type="entry name" value="PhoU-like_sf"/>
</dbReference>
<sequence>MLGRKGYNYYEVFKKMAEHAYDASQMLQSTIDNYKIEGLSRKITEIHNIEHTADAEKHEMMRHLLKEFLPPIEREDIIRLVEQIDNVVDSIEEILMRLYMYNIKSIRHESFEFVKIISRCTATLKELMLEFPNFRKSTTIHKYIVELNDMEEEGDRLYTAALRRLYVESQDPIEIIAWTQVFECFENCCDVCEDVADIVESIIMKNI</sequence>
<dbReference type="OrthoDB" id="9797568at2"/>
<proteinExistence type="inferred from homology"/>
<dbReference type="RefSeq" id="WP_025748281.1">
    <property type="nucleotide sequence ID" value="NZ_FOXR01000019.1"/>
</dbReference>